<dbReference type="PANTHER" id="PTHR46211:SF14">
    <property type="entry name" value="GLYCEROPHOSPHODIESTER PHOSPHODIESTERASE"/>
    <property type="match status" value="1"/>
</dbReference>
<dbReference type="PANTHER" id="PTHR46211">
    <property type="entry name" value="GLYCEROPHOSPHORYL DIESTER PHOSPHODIESTERASE"/>
    <property type="match status" value="1"/>
</dbReference>
<dbReference type="EC" id="3.1.4.-" evidence="2"/>
<protein>
    <submittedName>
        <fullName evidence="2">Glycerophosphodiester phosphodiesterase family protein</fullName>
        <ecNumber evidence="2">3.1.4.-</ecNumber>
    </submittedName>
</protein>
<name>A0ABU4AMG2_9HYPH</name>
<evidence type="ECO:0000313" key="3">
    <source>
        <dbReference type="Proteomes" id="UP001185659"/>
    </source>
</evidence>
<evidence type="ECO:0000313" key="2">
    <source>
        <dbReference type="EMBL" id="MDV6227425.1"/>
    </source>
</evidence>
<accession>A0ABU4AMG2</accession>
<dbReference type="CDD" id="cd08565">
    <property type="entry name" value="GDPD_pAtGDE_like"/>
    <property type="match status" value="1"/>
</dbReference>
<dbReference type="GO" id="GO:0016787">
    <property type="term" value="F:hydrolase activity"/>
    <property type="evidence" value="ECO:0007669"/>
    <property type="project" value="UniProtKB-KW"/>
</dbReference>
<keyword evidence="3" id="KW-1185">Reference proteome</keyword>
<reference evidence="2 3" key="1">
    <citation type="submission" date="2023-10" db="EMBL/GenBank/DDBJ databases">
        <authorList>
            <person name="Venkata Ramana C."/>
            <person name="Sasikala C."/>
            <person name="Dhurka M."/>
        </authorList>
    </citation>
    <scope>NUCLEOTIDE SEQUENCE [LARGE SCALE GENOMIC DNA]</scope>
    <source>
        <strain evidence="2 3">KCTC 32151</strain>
    </source>
</reference>
<gene>
    <name evidence="2" type="ORF">R2G56_14090</name>
</gene>
<dbReference type="PROSITE" id="PS51704">
    <property type="entry name" value="GP_PDE"/>
    <property type="match status" value="1"/>
</dbReference>
<keyword evidence="2" id="KW-0378">Hydrolase</keyword>
<organism evidence="2 3">
    <name type="scientific">Nitratireductor aquimarinus</name>
    <dbReference type="NCBI Taxonomy" id="889300"/>
    <lineage>
        <taxon>Bacteria</taxon>
        <taxon>Pseudomonadati</taxon>
        <taxon>Pseudomonadota</taxon>
        <taxon>Alphaproteobacteria</taxon>
        <taxon>Hyphomicrobiales</taxon>
        <taxon>Phyllobacteriaceae</taxon>
        <taxon>Nitratireductor</taxon>
    </lineage>
</organism>
<dbReference type="SUPFAM" id="SSF51695">
    <property type="entry name" value="PLC-like phosphodiesterases"/>
    <property type="match status" value="1"/>
</dbReference>
<proteinExistence type="predicted"/>
<comment type="caution">
    <text evidence="2">The sequence shown here is derived from an EMBL/GenBank/DDBJ whole genome shotgun (WGS) entry which is preliminary data.</text>
</comment>
<sequence length="252" mass="27512">MTGLIGHRGGRNVWPENSLDGFRKLLDVPVEGVEFDVHPSDAGELLVIHDATLDRTTEGSGPSCALTPEARATLRLRDSNEGVPVLSEVLEIYADSTLDLHVELKNDGEGKAYPGLPALVLAEIDRLGLRDRCCLTSFDLDVLRECRDLAPQMRRLCSVNDNSAQKLGVRETISAAAELADYVAVHKDMLSTHWDAITTLVPLSRLGAWVANTPEEINRWLEAGPGFITTDEPLLADRLRRARLDAGEAAQA</sequence>
<dbReference type="EMBL" id="JAWLIP010000006">
    <property type="protein sequence ID" value="MDV6227425.1"/>
    <property type="molecule type" value="Genomic_DNA"/>
</dbReference>
<dbReference type="Pfam" id="PF03009">
    <property type="entry name" value="GDPD"/>
    <property type="match status" value="1"/>
</dbReference>
<evidence type="ECO:0000259" key="1">
    <source>
        <dbReference type="PROSITE" id="PS51704"/>
    </source>
</evidence>
<dbReference type="Proteomes" id="UP001185659">
    <property type="component" value="Unassembled WGS sequence"/>
</dbReference>
<dbReference type="InterPro" id="IPR030395">
    <property type="entry name" value="GP_PDE_dom"/>
</dbReference>
<dbReference type="RefSeq" id="WP_317561696.1">
    <property type="nucleotide sequence ID" value="NZ_JAWLIP010000006.1"/>
</dbReference>
<feature type="domain" description="GP-PDE" evidence="1">
    <location>
        <begin position="2"/>
        <end position="240"/>
    </location>
</feature>
<dbReference type="Gene3D" id="3.20.20.190">
    <property type="entry name" value="Phosphatidylinositol (PI) phosphodiesterase"/>
    <property type="match status" value="1"/>
</dbReference>
<dbReference type="InterPro" id="IPR017946">
    <property type="entry name" value="PLC-like_Pdiesterase_TIM-brl"/>
</dbReference>